<proteinExistence type="predicted"/>
<dbReference type="GO" id="GO:0005524">
    <property type="term" value="F:ATP binding"/>
    <property type="evidence" value="ECO:0007669"/>
    <property type="project" value="UniProtKB-KW"/>
</dbReference>
<dbReference type="NCBIfam" id="NF038151">
    <property type="entry name" value="lanthi_synth_III"/>
    <property type="match status" value="1"/>
</dbReference>
<dbReference type="Gene3D" id="1.10.510.10">
    <property type="entry name" value="Transferase(Phosphotransferase) domain 1"/>
    <property type="match status" value="1"/>
</dbReference>
<dbReference type="GO" id="GO:0031179">
    <property type="term" value="P:peptide modification"/>
    <property type="evidence" value="ECO:0007669"/>
    <property type="project" value="InterPro"/>
</dbReference>
<dbReference type="SMART" id="SM01260">
    <property type="entry name" value="LANC_like"/>
    <property type="match status" value="1"/>
</dbReference>
<evidence type="ECO:0000256" key="6">
    <source>
        <dbReference type="ARBA" id="ARBA00022840"/>
    </source>
</evidence>
<evidence type="ECO:0000256" key="9">
    <source>
        <dbReference type="SAM" id="MobiDB-lite"/>
    </source>
</evidence>
<dbReference type="Gene3D" id="3.30.200.20">
    <property type="entry name" value="Phosphorylase Kinase, domain 1"/>
    <property type="match status" value="1"/>
</dbReference>
<evidence type="ECO:0000313" key="12">
    <source>
        <dbReference type="Proteomes" id="UP000037432"/>
    </source>
</evidence>
<dbReference type="GO" id="GO:0004674">
    <property type="term" value="F:protein serine/threonine kinase activity"/>
    <property type="evidence" value="ECO:0007669"/>
    <property type="project" value="UniProtKB-KW"/>
</dbReference>
<dbReference type="PANTHER" id="PTHR24363">
    <property type="entry name" value="SERINE/THREONINE PROTEIN KINASE"/>
    <property type="match status" value="1"/>
</dbReference>
<dbReference type="InterPro" id="IPR000719">
    <property type="entry name" value="Prot_kinase_dom"/>
</dbReference>
<protein>
    <recommendedName>
        <fullName evidence="1">non-specific serine/threonine protein kinase</fullName>
        <ecNumber evidence="1">2.7.11.1</ecNumber>
    </recommendedName>
</protein>
<sequence length="889" mass="95211">MDKRYEVYALADPHFYETPDRLSADRQGTGRLYETARREVPEGWTAARIGDWLTLTPVGPDGVPLPGPAQGWKIHVSATLANAGKIARIVWDYCVPRGIAFKFVPGPHLLHLRNAKYAGRDSSGKFVTVYPADEEQLHLVLRELGRLLEGFEGPYILTDLRWEDGPLYVRYGAFARLFVVDDRGSLVPAVRDGAGQLVPDLRTPSFQVPEWVTLPAFLAPQLAARNATTVGELPYRIEKALHFSNGGGVYAGTDTRDGRKVVLKEGRPHAGLAADGADAVARLERERHALERLAGTGVVPEVRDRFQLGDHTFLVMDFVEGRPLNSFFAERHPLIGPDPDPCAVADYTAWALRIHRAVERAVEAVHERGIVFNDLHVFNIMVAPDDESVFLIDFEAAAPVGENGRQVVAHPGFLAPADRRGADVDRYALACLRLAMFLPITSLFVVDRDKAAHLADVIAGQFPDVPREFLDEAVAEIGRDLSGPRRGGAGQGGTTAPPPSTARSVAASFVEPGDWPYSRDSMVKALLASATPEREDRLFPGDVAQFSDGGGLGLAHGAAGVLCALAATGAERYDEGERWLLDRTDPPPIGAALGLYDGLAGVAHVLDLLGHRQRALDLVDTILNERWRRLSSDLRGGLAGLGLVLGGLADATGEPELRERAAEAADILVRRLAAPPPSGPRPRAGLMRGASGPALFLLRQYERTGDGRLLDAAGEALRQDLACCVEQKGGSLEVDEGWRTMPYLGDGSVGVGMVLDDYLAHAGAGTDALERARSGILTAATSRFYAQPGLFQGRAGMILHLSRTTAPGADTDRLAGQIAGLGWYAMSYQGQLAFPGHQMMRLSMDLGTGTAGCLLALGAALAADSGGAAPAHLPFLPPPPRPPERGSAS</sequence>
<feature type="domain" description="Protein kinase" evidence="10">
    <location>
        <begin position="235"/>
        <end position="539"/>
    </location>
</feature>
<feature type="region of interest" description="Disordered" evidence="9">
    <location>
        <begin position="480"/>
        <end position="503"/>
    </location>
</feature>
<evidence type="ECO:0000259" key="10">
    <source>
        <dbReference type="PROSITE" id="PS50011"/>
    </source>
</evidence>
<evidence type="ECO:0000256" key="8">
    <source>
        <dbReference type="ARBA" id="ARBA00048679"/>
    </source>
</evidence>
<dbReference type="InterPro" id="IPR053524">
    <property type="entry name" value="Aerial_hyphae_peptide-synth"/>
</dbReference>
<dbReference type="Proteomes" id="UP000037432">
    <property type="component" value="Unassembled WGS sequence"/>
</dbReference>
<dbReference type="SUPFAM" id="SSF158745">
    <property type="entry name" value="LanC-like"/>
    <property type="match status" value="1"/>
</dbReference>
<dbReference type="OrthoDB" id="1492512at2"/>
<evidence type="ECO:0000256" key="5">
    <source>
        <dbReference type="ARBA" id="ARBA00022777"/>
    </source>
</evidence>
<keyword evidence="2 11" id="KW-0723">Serine/threonine-protein kinase</keyword>
<dbReference type="Pfam" id="PF00069">
    <property type="entry name" value="Pkinase"/>
    <property type="match status" value="1"/>
</dbReference>
<name>A0A0J7ZMK2_STRVR</name>
<evidence type="ECO:0000256" key="1">
    <source>
        <dbReference type="ARBA" id="ARBA00012513"/>
    </source>
</evidence>
<organism evidence="11 12">
    <name type="scientific">Streptomyces viridochromogenes</name>
    <dbReference type="NCBI Taxonomy" id="1938"/>
    <lineage>
        <taxon>Bacteria</taxon>
        <taxon>Bacillati</taxon>
        <taxon>Actinomycetota</taxon>
        <taxon>Actinomycetes</taxon>
        <taxon>Kitasatosporales</taxon>
        <taxon>Streptomycetaceae</taxon>
        <taxon>Streptomyces</taxon>
    </lineage>
</organism>
<evidence type="ECO:0000256" key="7">
    <source>
        <dbReference type="ARBA" id="ARBA00047899"/>
    </source>
</evidence>
<dbReference type="AlphaFoldDB" id="A0A0J7ZMK2"/>
<reference evidence="11 12" key="1">
    <citation type="submission" date="2015-06" db="EMBL/GenBank/DDBJ databases">
        <authorList>
            <person name="Ju K.-S."/>
            <person name="Doroghazi J.R."/>
            <person name="Metcalf W.W."/>
        </authorList>
    </citation>
    <scope>NUCLEOTIDE SEQUENCE [LARGE SCALE GENOMIC DNA]</scope>
    <source>
        <strain evidence="11 12">NRRL 3414</strain>
    </source>
</reference>
<evidence type="ECO:0000256" key="3">
    <source>
        <dbReference type="ARBA" id="ARBA00022679"/>
    </source>
</evidence>
<dbReference type="PROSITE" id="PS50011">
    <property type="entry name" value="PROTEIN_KINASE_DOM"/>
    <property type="match status" value="1"/>
</dbReference>
<dbReference type="RefSeq" id="WP_048578972.1">
    <property type="nucleotide sequence ID" value="NZ_LFNT01000001.1"/>
</dbReference>
<dbReference type="PATRIC" id="fig|1938.3.peg.3162"/>
<dbReference type="SUPFAM" id="SSF56112">
    <property type="entry name" value="Protein kinase-like (PK-like)"/>
    <property type="match status" value="1"/>
</dbReference>
<comment type="caution">
    <text evidence="11">The sequence shown here is derived from an EMBL/GenBank/DDBJ whole genome shotgun (WGS) entry which is preliminary data.</text>
</comment>
<dbReference type="InterPro" id="IPR011009">
    <property type="entry name" value="Kinase-like_dom_sf"/>
</dbReference>
<evidence type="ECO:0000313" key="11">
    <source>
        <dbReference type="EMBL" id="KMS77179.1"/>
    </source>
</evidence>
<evidence type="ECO:0000256" key="4">
    <source>
        <dbReference type="ARBA" id="ARBA00022741"/>
    </source>
</evidence>
<comment type="catalytic activity">
    <reaction evidence="7">
        <text>L-threonyl-[protein] + ATP = O-phospho-L-threonyl-[protein] + ADP + H(+)</text>
        <dbReference type="Rhea" id="RHEA:46608"/>
        <dbReference type="Rhea" id="RHEA-COMP:11060"/>
        <dbReference type="Rhea" id="RHEA-COMP:11605"/>
        <dbReference type="ChEBI" id="CHEBI:15378"/>
        <dbReference type="ChEBI" id="CHEBI:30013"/>
        <dbReference type="ChEBI" id="CHEBI:30616"/>
        <dbReference type="ChEBI" id="CHEBI:61977"/>
        <dbReference type="ChEBI" id="CHEBI:456216"/>
        <dbReference type="EC" id="2.7.11.1"/>
    </reaction>
</comment>
<keyword evidence="5 11" id="KW-0418">Kinase</keyword>
<dbReference type="SMART" id="SM00220">
    <property type="entry name" value="S_TKc"/>
    <property type="match status" value="1"/>
</dbReference>
<dbReference type="CDD" id="cd04791">
    <property type="entry name" value="LanC_SerThrkinase"/>
    <property type="match status" value="1"/>
</dbReference>
<dbReference type="PANTHER" id="PTHR24363:SF0">
    <property type="entry name" value="SERINE_THREONINE KINASE LIKE DOMAIN CONTAINING 1"/>
    <property type="match status" value="1"/>
</dbReference>
<keyword evidence="3" id="KW-0808">Transferase</keyword>
<dbReference type="InterPro" id="IPR057929">
    <property type="entry name" value="RamC_N"/>
</dbReference>
<dbReference type="EMBL" id="LFNT01000001">
    <property type="protein sequence ID" value="KMS77179.1"/>
    <property type="molecule type" value="Genomic_DNA"/>
</dbReference>
<dbReference type="EC" id="2.7.11.1" evidence="1"/>
<keyword evidence="4" id="KW-0547">Nucleotide-binding</keyword>
<dbReference type="InterPro" id="IPR007822">
    <property type="entry name" value="LANC-like"/>
</dbReference>
<keyword evidence="6" id="KW-0067">ATP-binding</keyword>
<evidence type="ECO:0000256" key="2">
    <source>
        <dbReference type="ARBA" id="ARBA00022527"/>
    </source>
</evidence>
<dbReference type="Pfam" id="PF25816">
    <property type="entry name" value="RamC_N"/>
    <property type="match status" value="1"/>
</dbReference>
<dbReference type="Gene3D" id="1.50.10.20">
    <property type="match status" value="1"/>
</dbReference>
<comment type="catalytic activity">
    <reaction evidence="8">
        <text>L-seryl-[protein] + ATP = O-phospho-L-seryl-[protein] + ADP + H(+)</text>
        <dbReference type="Rhea" id="RHEA:17989"/>
        <dbReference type="Rhea" id="RHEA-COMP:9863"/>
        <dbReference type="Rhea" id="RHEA-COMP:11604"/>
        <dbReference type="ChEBI" id="CHEBI:15378"/>
        <dbReference type="ChEBI" id="CHEBI:29999"/>
        <dbReference type="ChEBI" id="CHEBI:30616"/>
        <dbReference type="ChEBI" id="CHEBI:83421"/>
        <dbReference type="ChEBI" id="CHEBI:456216"/>
        <dbReference type="EC" id="2.7.11.1"/>
    </reaction>
</comment>
<accession>A0A0J7ZMK2</accession>
<gene>
    <name evidence="11" type="ORF">ACM01_00640</name>
</gene>
<dbReference type="InterPro" id="IPR058053">
    <property type="entry name" value="RamC_C"/>
</dbReference>